<reference evidence="2 3" key="1">
    <citation type="submission" date="2019-10" db="EMBL/GenBank/DDBJ databases">
        <title>Whole genome shotgun sequence of Acrocarpospora macrocephala NBRC 16266.</title>
        <authorList>
            <person name="Ichikawa N."/>
            <person name="Kimura A."/>
            <person name="Kitahashi Y."/>
            <person name="Komaki H."/>
            <person name="Oguchi A."/>
        </authorList>
    </citation>
    <scope>NUCLEOTIDE SEQUENCE [LARGE SCALE GENOMIC DNA]</scope>
    <source>
        <strain evidence="2 3">NBRC 16266</strain>
    </source>
</reference>
<feature type="transmembrane region" description="Helical" evidence="1">
    <location>
        <begin position="80"/>
        <end position="107"/>
    </location>
</feature>
<keyword evidence="1" id="KW-1133">Transmembrane helix</keyword>
<protein>
    <recommendedName>
        <fullName evidence="4">DUF4190 domain-containing protein</fullName>
    </recommendedName>
</protein>
<keyword evidence="3" id="KW-1185">Reference proteome</keyword>
<dbReference type="Proteomes" id="UP000331127">
    <property type="component" value="Unassembled WGS sequence"/>
</dbReference>
<feature type="transmembrane region" description="Helical" evidence="1">
    <location>
        <begin position="36"/>
        <end position="60"/>
    </location>
</feature>
<evidence type="ECO:0000313" key="3">
    <source>
        <dbReference type="Proteomes" id="UP000331127"/>
    </source>
</evidence>
<dbReference type="AlphaFoldDB" id="A0A5M3WRI7"/>
<evidence type="ECO:0000313" key="2">
    <source>
        <dbReference type="EMBL" id="GES11220.1"/>
    </source>
</evidence>
<proteinExistence type="predicted"/>
<organism evidence="2 3">
    <name type="scientific">Acrocarpospora macrocephala</name>
    <dbReference type="NCBI Taxonomy" id="150177"/>
    <lineage>
        <taxon>Bacteria</taxon>
        <taxon>Bacillati</taxon>
        <taxon>Actinomycetota</taxon>
        <taxon>Actinomycetes</taxon>
        <taxon>Streptosporangiales</taxon>
        <taxon>Streptosporangiaceae</taxon>
        <taxon>Acrocarpospora</taxon>
    </lineage>
</organism>
<keyword evidence="1" id="KW-0472">Membrane</keyword>
<comment type="caution">
    <text evidence="2">The sequence shown here is derived from an EMBL/GenBank/DDBJ whole genome shotgun (WGS) entry which is preliminary data.</text>
</comment>
<sequence length="108" mass="11325">MVWMGAHRRGAVAVRAIGQVGPARVDRRAVVWATRLGFGSLPLLFLVGVGVIPALIALSLRARALADMREQHVSGTDWGMVHAAMVCAVVTLILAGIAVAVAGMVLLF</sequence>
<keyword evidence="1" id="KW-0812">Transmembrane</keyword>
<gene>
    <name evidence="2" type="ORF">Amac_048170</name>
</gene>
<dbReference type="EMBL" id="BLAE01000027">
    <property type="protein sequence ID" value="GES11220.1"/>
    <property type="molecule type" value="Genomic_DNA"/>
</dbReference>
<name>A0A5M3WRI7_9ACTN</name>
<evidence type="ECO:0008006" key="4">
    <source>
        <dbReference type="Google" id="ProtNLM"/>
    </source>
</evidence>
<evidence type="ECO:0000256" key="1">
    <source>
        <dbReference type="SAM" id="Phobius"/>
    </source>
</evidence>
<accession>A0A5M3WRI7</accession>